<dbReference type="InterPro" id="IPR025714">
    <property type="entry name" value="Methyltranfer_dom"/>
</dbReference>
<comment type="caution">
    <text evidence="2">The sequence shown here is derived from an EMBL/GenBank/DDBJ whole genome shotgun (WGS) entry which is preliminary data.</text>
</comment>
<keyword evidence="3" id="KW-1185">Reference proteome</keyword>
<feature type="domain" description="Methyltransferase" evidence="1">
    <location>
        <begin position="35"/>
        <end position="142"/>
    </location>
</feature>
<dbReference type="AlphaFoldDB" id="A0A2H9VQT4"/>
<dbReference type="Gene3D" id="3.40.50.150">
    <property type="entry name" value="Vaccinia Virus protein VP39"/>
    <property type="match status" value="1"/>
</dbReference>
<evidence type="ECO:0000313" key="3">
    <source>
        <dbReference type="Proteomes" id="UP000242687"/>
    </source>
</evidence>
<evidence type="ECO:0000259" key="1">
    <source>
        <dbReference type="Pfam" id="PF13847"/>
    </source>
</evidence>
<reference evidence="2 3" key="1">
    <citation type="submission" date="2017-11" db="EMBL/GenBank/DDBJ databases">
        <title>Genomic Encyclopedia of Archaeal and Bacterial Type Strains, Phase II (KMG-II): From Individual Species to Whole Genera.</title>
        <authorList>
            <person name="Goeker M."/>
        </authorList>
    </citation>
    <scope>NUCLEOTIDE SEQUENCE [LARGE SCALE GENOMIC DNA]</scope>
    <source>
        <strain evidence="2 3">DSM 28175</strain>
    </source>
</reference>
<keyword evidence="2" id="KW-0808">Transferase</keyword>
<dbReference type="Pfam" id="PF13847">
    <property type="entry name" value="Methyltransf_31"/>
    <property type="match status" value="1"/>
</dbReference>
<name>A0A2H9VQT4_9SPHI</name>
<dbReference type="EMBL" id="PGFJ01000001">
    <property type="protein sequence ID" value="PJJ83175.1"/>
    <property type="molecule type" value="Genomic_DNA"/>
</dbReference>
<dbReference type="CDD" id="cd02440">
    <property type="entry name" value="AdoMet_MTases"/>
    <property type="match status" value="1"/>
</dbReference>
<dbReference type="OrthoDB" id="3636702at2"/>
<dbReference type="RefSeq" id="WP_100339462.1">
    <property type="nucleotide sequence ID" value="NZ_PGFJ01000001.1"/>
</dbReference>
<dbReference type="SUPFAM" id="SSF53335">
    <property type="entry name" value="S-adenosyl-L-methionine-dependent methyltransferases"/>
    <property type="match status" value="1"/>
</dbReference>
<organism evidence="2 3">
    <name type="scientific">Mucilaginibacter auburnensis</name>
    <dbReference type="NCBI Taxonomy" id="1457233"/>
    <lineage>
        <taxon>Bacteria</taxon>
        <taxon>Pseudomonadati</taxon>
        <taxon>Bacteroidota</taxon>
        <taxon>Sphingobacteriia</taxon>
        <taxon>Sphingobacteriales</taxon>
        <taxon>Sphingobacteriaceae</taxon>
        <taxon>Mucilaginibacter</taxon>
    </lineage>
</organism>
<evidence type="ECO:0000313" key="2">
    <source>
        <dbReference type="EMBL" id="PJJ83175.1"/>
    </source>
</evidence>
<keyword evidence="2" id="KW-0489">Methyltransferase</keyword>
<dbReference type="GO" id="GO:0032259">
    <property type="term" value="P:methylation"/>
    <property type="evidence" value="ECO:0007669"/>
    <property type="project" value="UniProtKB-KW"/>
</dbReference>
<accession>A0A2H9VQT4</accession>
<gene>
    <name evidence="2" type="ORF">CLV57_0153</name>
</gene>
<protein>
    <submittedName>
        <fullName evidence="2">Methyltransferase family protein</fullName>
    </submittedName>
</protein>
<sequence>MSEKHYDINYLQNSRRLLLNLKERSYTLLKDVTAGTIIDLGCGAGKDVIELAKQNGNNVKVIGIDHDPVMVAQGKTDAKDIDNVSFIQSEAAPLPFEDESIAGLRTERVIQHLKAPQQVVAEVHRILKPGSPFVIIETDWHSLSFFTEFIETEKKINAYLTDIKVNNGFAARKLTSYLAAQSFNNIKAEIHPIVVNTLQEANDYFWIEKIVKEVVEKGFITPTEYTDFYTALQTADEKGYFAASINMIVAWATK</sequence>
<dbReference type="PANTHER" id="PTHR43591:SF24">
    <property type="entry name" value="2-METHOXY-6-POLYPRENYL-1,4-BENZOQUINOL METHYLASE, MITOCHONDRIAL"/>
    <property type="match status" value="1"/>
</dbReference>
<dbReference type="Proteomes" id="UP000242687">
    <property type="component" value="Unassembled WGS sequence"/>
</dbReference>
<proteinExistence type="predicted"/>
<dbReference type="InterPro" id="IPR029063">
    <property type="entry name" value="SAM-dependent_MTases_sf"/>
</dbReference>
<dbReference type="PANTHER" id="PTHR43591">
    <property type="entry name" value="METHYLTRANSFERASE"/>
    <property type="match status" value="1"/>
</dbReference>
<dbReference type="GO" id="GO:0008168">
    <property type="term" value="F:methyltransferase activity"/>
    <property type="evidence" value="ECO:0007669"/>
    <property type="project" value="UniProtKB-KW"/>
</dbReference>